<sequence length="245" mass="27632">MKYFVRSSRSVPDSLTKILLNFPPMKKWFHLSRNSGTLALRTFVVVINRCISRKSTGLDRLRPSRAQIFLLGTLKYVSKIEDYQKYGALIHEQMINQAIKDSKEYNIYLAIATGEATPKKAKKFKKIASLSKKQTLVLKEQPAKKPKRAKHLEPAKEFAPAKRDKIPATTDRSKGINLSSESALLEDAQLNKVLKQSIKETHSHQESASCDGVGSQPKVPDELQDKRTGSLPDQMEFCGKYGVDR</sequence>
<dbReference type="AlphaFoldDB" id="A0A6L2KII9"/>
<feature type="region of interest" description="Disordered" evidence="1">
    <location>
        <begin position="197"/>
        <end position="245"/>
    </location>
</feature>
<feature type="compositionally biased region" description="Basic and acidic residues" evidence="1">
    <location>
        <begin position="219"/>
        <end position="228"/>
    </location>
</feature>
<dbReference type="EMBL" id="BKCJ010002545">
    <property type="protein sequence ID" value="GEU49298.1"/>
    <property type="molecule type" value="Genomic_DNA"/>
</dbReference>
<organism evidence="2">
    <name type="scientific">Tanacetum cinerariifolium</name>
    <name type="common">Dalmatian daisy</name>
    <name type="synonym">Chrysanthemum cinerariifolium</name>
    <dbReference type="NCBI Taxonomy" id="118510"/>
    <lineage>
        <taxon>Eukaryota</taxon>
        <taxon>Viridiplantae</taxon>
        <taxon>Streptophyta</taxon>
        <taxon>Embryophyta</taxon>
        <taxon>Tracheophyta</taxon>
        <taxon>Spermatophyta</taxon>
        <taxon>Magnoliopsida</taxon>
        <taxon>eudicotyledons</taxon>
        <taxon>Gunneridae</taxon>
        <taxon>Pentapetalae</taxon>
        <taxon>asterids</taxon>
        <taxon>campanulids</taxon>
        <taxon>Asterales</taxon>
        <taxon>Asteraceae</taxon>
        <taxon>Asteroideae</taxon>
        <taxon>Anthemideae</taxon>
        <taxon>Anthemidinae</taxon>
        <taxon>Tanacetum</taxon>
    </lineage>
</organism>
<gene>
    <name evidence="2" type="ORF">Tci_021276</name>
</gene>
<feature type="compositionally biased region" description="Basic and acidic residues" evidence="1">
    <location>
        <begin position="151"/>
        <end position="174"/>
    </location>
</feature>
<feature type="region of interest" description="Disordered" evidence="1">
    <location>
        <begin position="141"/>
        <end position="177"/>
    </location>
</feature>
<protein>
    <submittedName>
        <fullName evidence="2">Uncharacterized protein</fullName>
    </submittedName>
</protein>
<name>A0A6L2KII9_TANCI</name>
<reference evidence="2" key="1">
    <citation type="journal article" date="2019" name="Sci. Rep.">
        <title>Draft genome of Tanacetum cinerariifolium, the natural source of mosquito coil.</title>
        <authorList>
            <person name="Yamashiro T."/>
            <person name="Shiraishi A."/>
            <person name="Satake H."/>
            <person name="Nakayama K."/>
        </authorList>
    </citation>
    <scope>NUCLEOTIDE SEQUENCE</scope>
</reference>
<evidence type="ECO:0000256" key="1">
    <source>
        <dbReference type="SAM" id="MobiDB-lite"/>
    </source>
</evidence>
<accession>A0A6L2KII9</accession>
<evidence type="ECO:0000313" key="2">
    <source>
        <dbReference type="EMBL" id="GEU49298.1"/>
    </source>
</evidence>
<comment type="caution">
    <text evidence="2">The sequence shown here is derived from an EMBL/GenBank/DDBJ whole genome shotgun (WGS) entry which is preliminary data.</text>
</comment>
<proteinExistence type="predicted"/>